<dbReference type="Pfam" id="PF18603">
    <property type="entry name" value="LAL_C2"/>
    <property type="match status" value="1"/>
</dbReference>
<dbReference type="SUPFAM" id="SSF56059">
    <property type="entry name" value="Glutathione synthetase ATP-binding domain-like"/>
    <property type="match status" value="1"/>
</dbReference>
<name>A0A1T5MSD9_9FIRM</name>
<dbReference type="InterPro" id="IPR040570">
    <property type="entry name" value="LAL_C2"/>
</dbReference>
<dbReference type="EMBL" id="FUZT01000023">
    <property type="protein sequence ID" value="SKC90788.1"/>
    <property type="molecule type" value="Genomic_DNA"/>
</dbReference>
<sequence>MKLLILGGGNSQINAIKRSKEKGITTIVSDYYEDAPGKGISDFGELVSTFDVNENIKVAKKYDIDGIMTLGTDQPIYTVAEVARELKLPSFLKVPTAKAVTNKRVMKKIFSHNKIPTVNYVLINKNFKEKELKNLKFPVVIKPVDSQGQRGIYKLYSIDDIRGKIEDTLSYSREDVVLVEEYYESEEITVSGWVQGGNTHIILVTDRVTFSNNQHIGICLAHDFPSKHLYSHHEDIYRITRQIVEAFEIQDGPIYFQMLIGSEGIKVNEVACRIGGAYEDKLIPLLTEIDILDMVIDYSLGNEIDYTRLKSYDLLKNHKKASVQLFFAKPGKIKFLSDMKEIKKLHGVIEGNFNFKEGDELRRIVNATARAGYMIIVGEDKKSLADNINRAFRHLKIYDNDGNNLVMQYKIY</sequence>
<dbReference type="Gene3D" id="3.40.50.20">
    <property type="match status" value="1"/>
</dbReference>
<dbReference type="AlphaFoldDB" id="A0A1T5MSD9"/>
<evidence type="ECO:0000313" key="6">
    <source>
        <dbReference type="EMBL" id="SKC90788.1"/>
    </source>
</evidence>
<gene>
    <name evidence="6" type="ORF">SAMN02194393_05213</name>
</gene>
<evidence type="ECO:0000256" key="2">
    <source>
        <dbReference type="ARBA" id="ARBA00022741"/>
    </source>
</evidence>
<dbReference type="GO" id="GO:0016874">
    <property type="term" value="F:ligase activity"/>
    <property type="evidence" value="ECO:0007669"/>
    <property type="project" value="UniProtKB-KW"/>
</dbReference>
<dbReference type="GO" id="GO:0005524">
    <property type="term" value="F:ATP binding"/>
    <property type="evidence" value="ECO:0007669"/>
    <property type="project" value="UniProtKB-UniRule"/>
</dbReference>
<proteinExistence type="predicted"/>
<dbReference type="InterPro" id="IPR011761">
    <property type="entry name" value="ATP-grasp"/>
</dbReference>
<evidence type="ECO:0000259" key="5">
    <source>
        <dbReference type="PROSITE" id="PS50975"/>
    </source>
</evidence>
<reference evidence="6 7" key="1">
    <citation type="submission" date="2017-02" db="EMBL/GenBank/DDBJ databases">
        <authorList>
            <person name="Peterson S.W."/>
        </authorList>
    </citation>
    <scope>NUCLEOTIDE SEQUENCE [LARGE SCALE GENOMIC DNA]</scope>
    <source>
        <strain evidence="6 7">M1</strain>
    </source>
</reference>
<dbReference type="Pfam" id="PF13535">
    <property type="entry name" value="ATP-grasp_4"/>
    <property type="match status" value="1"/>
</dbReference>
<dbReference type="STRING" id="36842.SAMN02194393_05213"/>
<keyword evidence="2 4" id="KW-0547">Nucleotide-binding</keyword>
<dbReference type="Proteomes" id="UP000190285">
    <property type="component" value="Unassembled WGS sequence"/>
</dbReference>
<dbReference type="RefSeq" id="WP_079495800.1">
    <property type="nucleotide sequence ID" value="NZ_FUZT01000023.1"/>
</dbReference>
<dbReference type="GO" id="GO:0046872">
    <property type="term" value="F:metal ion binding"/>
    <property type="evidence" value="ECO:0007669"/>
    <property type="project" value="InterPro"/>
</dbReference>
<keyword evidence="7" id="KW-1185">Reference proteome</keyword>
<dbReference type="Gene3D" id="3.30.470.20">
    <property type="entry name" value="ATP-grasp fold, B domain"/>
    <property type="match status" value="1"/>
</dbReference>
<feature type="domain" description="ATP-grasp" evidence="5">
    <location>
        <begin position="107"/>
        <end position="300"/>
    </location>
</feature>
<dbReference type="OrthoDB" id="9813261at2"/>
<keyword evidence="3 4" id="KW-0067">ATP-binding</keyword>
<dbReference type="Gene3D" id="3.30.1490.20">
    <property type="entry name" value="ATP-grasp fold, A domain"/>
    <property type="match status" value="1"/>
</dbReference>
<dbReference type="PROSITE" id="PS50975">
    <property type="entry name" value="ATP_GRASP"/>
    <property type="match status" value="1"/>
</dbReference>
<dbReference type="InterPro" id="IPR052032">
    <property type="entry name" value="ATP-dep_AA_Ligase"/>
</dbReference>
<evidence type="ECO:0000256" key="4">
    <source>
        <dbReference type="PROSITE-ProRule" id="PRU00409"/>
    </source>
</evidence>
<dbReference type="PANTHER" id="PTHR43585">
    <property type="entry name" value="FUMIPYRROLE BIOSYNTHESIS PROTEIN C"/>
    <property type="match status" value="1"/>
</dbReference>
<accession>A0A1T5MSD9</accession>
<evidence type="ECO:0000256" key="3">
    <source>
        <dbReference type="ARBA" id="ARBA00022840"/>
    </source>
</evidence>
<evidence type="ECO:0000313" key="7">
    <source>
        <dbReference type="Proteomes" id="UP000190285"/>
    </source>
</evidence>
<organism evidence="6 7">
    <name type="scientific">Maledivibacter halophilus</name>
    <dbReference type="NCBI Taxonomy" id="36842"/>
    <lineage>
        <taxon>Bacteria</taxon>
        <taxon>Bacillati</taxon>
        <taxon>Bacillota</taxon>
        <taxon>Clostridia</taxon>
        <taxon>Peptostreptococcales</taxon>
        <taxon>Caminicellaceae</taxon>
        <taxon>Maledivibacter</taxon>
    </lineage>
</organism>
<dbReference type="PANTHER" id="PTHR43585:SF2">
    <property type="entry name" value="ATP-GRASP ENZYME FSQD"/>
    <property type="match status" value="1"/>
</dbReference>
<protein>
    <submittedName>
        <fullName evidence="6">Phosphoribosylamine-glycine ligase</fullName>
    </submittedName>
</protein>
<keyword evidence="1 6" id="KW-0436">Ligase</keyword>
<evidence type="ECO:0000256" key="1">
    <source>
        <dbReference type="ARBA" id="ARBA00022598"/>
    </source>
</evidence>
<dbReference type="InterPro" id="IPR013815">
    <property type="entry name" value="ATP_grasp_subdomain_1"/>
</dbReference>